<dbReference type="InterPro" id="IPR050109">
    <property type="entry name" value="HTH-type_TetR-like_transc_reg"/>
</dbReference>
<proteinExistence type="predicted"/>
<dbReference type="PANTHER" id="PTHR30055">
    <property type="entry name" value="HTH-TYPE TRANSCRIPTIONAL REGULATOR RUTR"/>
    <property type="match status" value="1"/>
</dbReference>
<dbReference type="InterPro" id="IPR009057">
    <property type="entry name" value="Homeodomain-like_sf"/>
</dbReference>
<dbReference type="GO" id="GO:0003700">
    <property type="term" value="F:DNA-binding transcription factor activity"/>
    <property type="evidence" value="ECO:0007669"/>
    <property type="project" value="TreeGrafter"/>
</dbReference>
<dbReference type="SUPFAM" id="SSF46689">
    <property type="entry name" value="Homeodomain-like"/>
    <property type="match status" value="1"/>
</dbReference>
<dbReference type="RefSeq" id="WP_133702917.1">
    <property type="nucleotide sequence ID" value="NZ_SNXS01000007.1"/>
</dbReference>
<dbReference type="PRINTS" id="PR00455">
    <property type="entry name" value="HTHTETR"/>
</dbReference>
<evidence type="ECO:0000256" key="2">
    <source>
        <dbReference type="ARBA" id="ARBA00023015"/>
    </source>
</evidence>
<reference evidence="7 8" key="1">
    <citation type="submission" date="2019-03" db="EMBL/GenBank/DDBJ databases">
        <title>Genomic Encyclopedia of Type Strains, Phase IV (KMG-IV): sequencing the most valuable type-strain genomes for metagenomic binning, comparative biology and taxonomic classification.</title>
        <authorList>
            <person name="Goeker M."/>
        </authorList>
    </citation>
    <scope>NUCLEOTIDE SEQUENCE [LARGE SCALE GENOMIC DNA]</scope>
    <source>
        <strain evidence="7 8">DSM 16998</strain>
    </source>
</reference>
<keyword evidence="4" id="KW-0804">Transcription</keyword>
<keyword evidence="1" id="KW-0678">Repressor</keyword>
<dbReference type="Proteomes" id="UP000295361">
    <property type="component" value="Unassembled WGS sequence"/>
</dbReference>
<dbReference type="InterPro" id="IPR023772">
    <property type="entry name" value="DNA-bd_HTH_TetR-type_CS"/>
</dbReference>
<dbReference type="Gene3D" id="1.10.10.60">
    <property type="entry name" value="Homeodomain-like"/>
    <property type="match status" value="1"/>
</dbReference>
<evidence type="ECO:0000256" key="4">
    <source>
        <dbReference type="ARBA" id="ARBA00023163"/>
    </source>
</evidence>
<dbReference type="EMBL" id="SNXS01000007">
    <property type="protein sequence ID" value="TDP62443.1"/>
    <property type="molecule type" value="Genomic_DNA"/>
</dbReference>
<dbReference type="Gene3D" id="1.10.357.10">
    <property type="entry name" value="Tetracycline Repressor, domain 2"/>
    <property type="match status" value="1"/>
</dbReference>
<keyword evidence="8" id="KW-1185">Reference proteome</keyword>
<organism evidence="7 8">
    <name type="scientific">Roseateles toxinivorans</name>
    <dbReference type="NCBI Taxonomy" id="270368"/>
    <lineage>
        <taxon>Bacteria</taxon>
        <taxon>Pseudomonadati</taxon>
        <taxon>Pseudomonadota</taxon>
        <taxon>Betaproteobacteria</taxon>
        <taxon>Burkholderiales</taxon>
        <taxon>Sphaerotilaceae</taxon>
        <taxon>Roseateles</taxon>
    </lineage>
</organism>
<evidence type="ECO:0000313" key="7">
    <source>
        <dbReference type="EMBL" id="TDP62443.1"/>
    </source>
</evidence>
<evidence type="ECO:0000256" key="3">
    <source>
        <dbReference type="ARBA" id="ARBA00023125"/>
    </source>
</evidence>
<keyword evidence="2" id="KW-0805">Transcription regulation</keyword>
<feature type="DNA-binding region" description="H-T-H motif" evidence="5">
    <location>
        <begin position="35"/>
        <end position="54"/>
    </location>
</feature>
<protein>
    <submittedName>
        <fullName evidence="7">TetR family transcriptional regulator</fullName>
    </submittedName>
</protein>
<comment type="caution">
    <text evidence="7">The sequence shown here is derived from an EMBL/GenBank/DDBJ whole genome shotgun (WGS) entry which is preliminary data.</text>
</comment>
<evidence type="ECO:0000259" key="6">
    <source>
        <dbReference type="PROSITE" id="PS50977"/>
    </source>
</evidence>
<dbReference type="PROSITE" id="PS50977">
    <property type="entry name" value="HTH_TETR_2"/>
    <property type="match status" value="1"/>
</dbReference>
<dbReference type="AlphaFoldDB" id="A0A4R6QHA5"/>
<keyword evidence="3 5" id="KW-0238">DNA-binding</keyword>
<dbReference type="PROSITE" id="PS01081">
    <property type="entry name" value="HTH_TETR_1"/>
    <property type="match status" value="1"/>
</dbReference>
<feature type="domain" description="HTH tetR-type" evidence="6">
    <location>
        <begin position="12"/>
        <end position="72"/>
    </location>
</feature>
<dbReference type="PANTHER" id="PTHR30055:SF234">
    <property type="entry name" value="HTH-TYPE TRANSCRIPTIONAL REGULATOR BETI"/>
    <property type="match status" value="1"/>
</dbReference>
<dbReference type="Pfam" id="PF00440">
    <property type="entry name" value="TetR_N"/>
    <property type="match status" value="1"/>
</dbReference>
<accession>A0A4R6QHA5</accession>
<dbReference type="OrthoDB" id="5293507at2"/>
<evidence type="ECO:0000313" key="8">
    <source>
        <dbReference type="Proteomes" id="UP000295361"/>
    </source>
</evidence>
<evidence type="ECO:0000256" key="1">
    <source>
        <dbReference type="ARBA" id="ARBA00022491"/>
    </source>
</evidence>
<gene>
    <name evidence="7" type="ORF">DES47_10721</name>
</gene>
<dbReference type="GO" id="GO:0000976">
    <property type="term" value="F:transcription cis-regulatory region binding"/>
    <property type="evidence" value="ECO:0007669"/>
    <property type="project" value="TreeGrafter"/>
</dbReference>
<dbReference type="InterPro" id="IPR001647">
    <property type="entry name" value="HTH_TetR"/>
</dbReference>
<dbReference type="InParanoid" id="A0A4R6QHA5"/>
<sequence>MARVSFRAQVLQAREDAIVDAVNRLLAEKGFDLMTVDEVVADVGIAKASLYKHFTSKEELAAAAMVRVLERALAFVAELQAKPGLKPLEGLKAVARWTMQVQLAGEMPSLPAQNSSLRAALVGHKVYMDRLLTLSDHLGEWIAAAQAAGTLRTSLPPEVVLYTLYARACDPVLGLLKMSGQYGHEQIIEMLLSTCFDGLAAG</sequence>
<name>A0A4R6QHA5_9BURK</name>
<evidence type="ECO:0000256" key="5">
    <source>
        <dbReference type="PROSITE-ProRule" id="PRU00335"/>
    </source>
</evidence>